<dbReference type="GO" id="GO:0019442">
    <property type="term" value="P:L-tryptophan catabolic process to acetyl-CoA"/>
    <property type="evidence" value="ECO:0007669"/>
    <property type="project" value="TreeGrafter"/>
</dbReference>
<dbReference type="Gene3D" id="1.10.287.3810">
    <property type="match status" value="1"/>
</dbReference>
<dbReference type="KEGG" id="kge:TQ33_0902"/>
<reference evidence="2 3" key="1">
    <citation type="submission" date="2015-02" db="EMBL/GenBank/DDBJ databases">
        <title>Complete genome sequence of Kangiella geojedonensis strain YCS-5T.</title>
        <authorList>
            <person name="Kim K.M."/>
        </authorList>
    </citation>
    <scope>NUCLEOTIDE SEQUENCE [LARGE SCALE GENOMIC DNA]</scope>
    <source>
        <strain evidence="2 3">YCS-5</strain>
    </source>
</reference>
<dbReference type="Proteomes" id="UP000034071">
    <property type="component" value="Chromosome"/>
</dbReference>
<comment type="similarity">
    <text evidence="1">Belongs to the tryptophan 2,3-dioxygenase family.</text>
</comment>
<dbReference type="Gene3D" id="1.20.58.480">
    <property type="match status" value="1"/>
</dbReference>
<dbReference type="GO" id="GO:0019441">
    <property type="term" value="P:L-tryptophan catabolic process to kynurenine"/>
    <property type="evidence" value="ECO:0007669"/>
    <property type="project" value="UniProtKB-UniRule"/>
</dbReference>
<evidence type="ECO:0000313" key="2">
    <source>
        <dbReference type="EMBL" id="AKE51870.1"/>
    </source>
</evidence>
<comment type="cofactor">
    <cofactor evidence="1">
        <name>heme</name>
        <dbReference type="ChEBI" id="CHEBI:30413"/>
    </cofactor>
    <text evidence="1">Binds 1 heme group per subunit.</text>
</comment>
<sequence>MQKNVKPCYYADYLQLDKLLDAQHPESTKYGAEAHDETLFIIVHQAYELWFKQVLHEIHAILPVLSQDPVNEDQLSTVNLRIERIHRIQEVLVDQIDILETMTPLDFLDFRDYLIPASGFQSIQFKEIEILLGLKSEFRINFDKKSFYNRLNEKDRNYLLNLEEQPSLFDAVEHWLERMPFLEFGDFKFWQMYKDAVEDMLKHDEQVIKDADYLTDAEKTFQLNDLSNTRSNFDALFDKDKYQELKQQGRFRLSQEATLSALFINLYREQPMLNSPFRLLQGLIDIDEKFTTWRYRHTTMVHRMLGTKIGTGGSSGHDYLKQTTQNNRFFRDLFNLTTFLIPRSSLPELPPEVIKAVNFHL</sequence>
<keyword evidence="1" id="KW-0408">Iron</keyword>
<feature type="binding site" evidence="1">
    <location>
        <begin position="40"/>
        <end position="44"/>
    </location>
    <ligand>
        <name>substrate</name>
    </ligand>
</feature>
<evidence type="ECO:0000313" key="3">
    <source>
        <dbReference type="Proteomes" id="UP000034071"/>
    </source>
</evidence>
<name>A0A0F6TPY8_9GAMM</name>
<accession>A0A0F6TPY8</accession>
<feature type="binding site" evidence="1">
    <location>
        <position position="111"/>
    </location>
    <ligand>
        <name>substrate</name>
    </ligand>
</feature>
<dbReference type="PANTHER" id="PTHR10138">
    <property type="entry name" value="TRYPTOPHAN 2,3-DIOXYGENASE"/>
    <property type="match status" value="1"/>
</dbReference>
<comment type="caution">
    <text evidence="1">Lacks conserved residue(s) required for the propagation of feature annotation.</text>
</comment>
<comment type="function">
    <text evidence="1">Heme-dependent dioxygenase that catalyzes the oxidative cleavage of the L-tryptophan (L-Trp) pyrrole ring and converts L-tryptophan to N-formyl-L-kynurenine. Catalyzes the oxidative cleavage of the indole moiety.</text>
</comment>
<keyword evidence="1" id="KW-0349">Heme</keyword>
<dbReference type="UniPathway" id="UPA00333">
    <property type="reaction ID" value="UER00453"/>
</dbReference>
<dbReference type="EMBL" id="CP010975">
    <property type="protein sequence ID" value="AKE51870.1"/>
    <property type="molecule type" value="Genomic_DNA"/>
</dbReference>
<comment type="catalytic activity">
    <reaction evidence="1">
        <text>L-tryptophan + O2 = N-formyl-L-kynurenine</text>
        <dbReference type="Rhea" id="RHEA:24536"/>
        <dbReference type="ChEBI" id="CHEBI:15379"/>
        <dbReference type="ChEBI" id="CHEBI:57912"/>
        <dbReference type="ChEBI" id="CHEBI:58629"/>
        <dbReference type="EC" id="1.13.11.11"/>
    </reaction>
</comment>
<dbReference type="SUPFAM" id="SSF140959">
    <property type="entry name" value="Indolic compounds 2,3-dioxygenase-like"/>
    <property type="match status" value="1"/>
</dbReference>
<keyword evidence="1 2" id="KW-0223">Dioxygenase</keyword>
<protein>
    <recommendedName>
        <fullName evidence="1">Tryptophan 2,3-dioxygenase</fullName>
        <shortName evidence="1">TDO</shortName>
        <ecNumber evidence="1">1.13.11.11</ecNumber>
    </recommendedName>
    <alternativeName>
        <fullName evidence="1">Tryptamin 2,3-dioxygenase</fullName>
    </alternativeName>
    <alternativeName>
        <fullName evidence="1">Tryptophan oxygenase</fullName>
        <shortName evidence="1">TO</shortName>
        <shortName evidence="1">TRPO</shortName>
    </alternativeName>
    <alternativeName>
        <fullName evidence="1">Tryptophan pyrrolase</fullName>
    </alternativeName>
    <alternativeName>
        <fullName evidence="1">Tryptophanase</fullName>
    </alternativeName>
</protein>
<dbReference type="RefSeq" id="WP_046561000.1">
    <property type="nucleotide sequence ID" value="NZ_CP010975.1"/>
</dbReference>
<gene>
    <name evidence="1" type="primary">kynA</name>
    <name evidence="2" type="ORF">TQ33_0902</name>
</gene>
<dbReference type="Pfam" id="PF03301">
    <property type="entry name" value="Trp_dioxygenase"/>
    <property type="match status" value="1"/>
</dbReference>
<proteinExistence type="inferred from homology"/>
<dbReference type="PATRIC" id="fig|914150.5.peg.915"/>
<keyword evidence="1" id="KW-0479">Metal-binding</keyword>
<dbReference type="EC" id="1.13.11.11" evidence="1"/>
<dbReference type="InterPro" id="IPR004981">
    <property type="entry name" value="Trp_2_3_dOase"/>
</dbReference>
<dbReference type="PANTHER" id="PTHR10138:SF0">
    <property type="entry name" value="TRYPTOPHAN 2,3-DIOXYGENASE"/>
    <property type="match status" value="1"/>
</dbReference>
<comment type="pathway">
    <text evidence="1">Amino-acid degradation; L-tryptophan degradation via kynurenine pathway; L-kynurenine from L-tryptophan: step 1/2.</text>
</comment>
<dbReference type="GO" id="GO:0004833">
    <property type="term" value="F:L-tryptophan 2,3-dioxygenase activity"/>
    <property type="evidence" value="ECO:0007669"/>
    <property type="project" value="UniProtKB-UniRule"/>
</dbReference>
<feature type="binding site" description="axial binding residue" evidence="1">
    <location>
        <position position="297"/>
    </location>
    <ligand>
        <name>heme</name>
        <dbReference type="ChEBI" id="CHEBI:30413"/>
    </ligand>
    <ligandPart>
        <name>Fe</name>
        <dbReference type="ChEBI" id="CHEBI:18248"/>
    </ligandPart>
</feature>
<comment type="subunit">
    <text evidence="1">Homotetramer.</text>
</comment>
<dbReference type="AlphaFoldDB" id="A0A0F6TPY8"/>
<organism evidence="2 3">
    <name type="scientific">Kangiella geojedonensis</name>
    <dbReference type="NCBI Taxonomy" id="914150"/>
    <lineage>
        <taxon>Bacteria</taxon>
        <taxon>Pseudomonadati</taxon>
        <taxon>Pseudomonadota</taxon>
        <taxon>Gammaproteobacteria</taxon>
        <taxon>Kangiellales</taxon>
        <taxon>Kangiellaceae</taxon>
        <taxon>Kangiella</taxon>
    </lineage>
</organism>
<feature type="binding site" evidence="1">
    <location>
        <position position="311"/>
    </location>
    <ligand>
        <name>substrate</name>
    </ligand>
</feature>
<keyword evidence="3" id="KW-1185">Reference proteome</keyword>
<dbReference type="InterPro" id="IPR037217">
    <property type="entry name" value="Trp/Indoleamine_2_3_dOase-like"/>
</dbReference>
<dbReference type="STRING" id="914150.TQ33_0902"/>
<dbReference type="GO" id="GO:0020037">
    <property type="term" value="F:heme binding"/>
    <property type="evidence" value="ECO:0007669"/>
    <property type="project" value="UniProtKB-UniRule"/>
</dbReference>
<dbReference type="HAMAP" id="MF_01972">
    <property type="entry name" value="T23O"/>
    <property type="match status" value="1"/>
</dbReference>
<evidence type="ECO:0000256" key="1">
    <source>
        <dbReference type="HAMAP-Rule" id="MF_01972"/>
    </source>
</evidence>
<keyword evidence="1" id="KW-0823">Tryptophan catabolism</keyword>
<keyword evidence="1" id="KW-0560">Oxidoreductase</keyword>
<dbReference type="GO" id="GO:0046872">
    <property type="term" value="F:metal ion binding"/>
    <property type="evidence" value="ECO:0007669"/>
    <property type="project" value="UniProtKB-KW"/>
</dbReference>
<dbReference type="OrthoDB" id="9776847at2"/>
<dbReference type="HOGENOM" id="CLU_045599_1_1_6"/>